<evidence type="ECO:0000259" key="1">
    <source>
        <dbReference type="Pfam" id="PF01370"/>
    </source>
</evidence>
<dbReference type="InterPro" id="IPR036291">
    <property type="entry name" value="NAD(P)-bd_dom_sf"/>
</dbReference>
<evidence type="ECO:0000313" key="3">
    <source>
        <dbReference type="Proteomes" id="UP000557307"/>
    </source>
</evidence>
<dbReference type="PANTHER" id="PTHR48079">
    <property type="entry name" value="PROTEIN YEEZ"/>
    <property type="match status" value="1"/>
</dbReference>
<reference evidence="2 3" key="1">
    <citation type="submission" date="2020-08" db="EMBL/GenBank/DDBJ databases">
        <title>Genomic Encyclopedia of Type Strains, Phase IV (KMG-IV): sequencing the most valuable type-strain genomes for metagenomic binning, comparative biology and taxonomic classification.</title>
        <authorList>
            <person name="Goeker M."/>
        </authorList>
    </citation>
    <scope>NUCLEOTIDE SEQUENCE [LARGE SCALE GENOMIC DNA]</scope>
    <source>
        <strain evidence="2 3">DSM 105074</strain>
    </source>
</reference>
<dbReference type="SUPFAM" id="SSF51735">
    <property type="entry name" value="NAD(P)-binding Rossmann-fold domains"/>
    <property type="match status" value="1"/>
</dbReference>
<dbReference type="PANTHER" id="PTHR48079:SF6">
    <property type="entry name" value="NAD(P)-BINDING DOMAIN-CONTAINING PROTEIN-RELATED"/>
    <property type="match status" value="1"/>
</dbReference>
<evidence type="ECO:0000313" key="2">
    <source>
        <dbReference type="EMBL" id="MBB5286966.1"/>
    </source>
</evidence>
<proteinExistence type="predicted"/>
<sequence>MKILITGATGLVGSAVAKRLLRDGHTVVALHRAGSDRSLLQEVESQLVWEEGDLLDLLRLEQLIRDVDYVVHAAAMVSFAPRDRDQMHKVNVEGTLNVVNACLHAGVRKLCHVSSNAALGRPDPRRVLQGQEVVIDESQRWEESPTNSQYAKTKYLAELEVWRGVAEGLRAVIVNPSLVLGEGDWHRSSTRLFRYAYDEKPFYTEGMVNYVDVQDVAEAVSRLLFSDITGERFLLNAGSMTYQALFNQVADAFGKKRPTIRVGAGLAAVIWRLEALRSWLTGSTPLITRESAKSATHRFRYSSEKIQNALSFTFQPVDHTIRRVAGSFGREEI</sequence>
<protein>
    <submittedName>
        <fullName evidence="2">Nucleoside-diphosphate-sugar epimerase</fullName>
    </submittedName>
</protein>
<name>A0A840TRK4_9BACT</name>
<feature type="domain" description="NAD-dependent epimerase/dehydratase" evidence="1">
    <location>
        <begin position="3"/>
        <end position="224"/>
    </location>
</feature>
<dbReference type="Proteomes" id="UP000557307">
    <property type="component" value="Unassembled WGS sequence"/>
</dbReference>
<keyword evidence="3" id="KW-1185">Reference proteome</keyword>
<dbReference type="AlphaFoldDB" id="A0A840TRK4"/>
<dbReference type="Gene3D" id="3.40.50.720">
    <property type="entry name" value="NAD(P)-binding Rossmann-like Domain"/>
    <property type="match status" value="1"/>
</dbReference>
<dbReference type="GO" id="GO:0005737">
    <property type="term" value="C:cytoplasm"/>
    <property type="evidence" value="ECO:0007669"/>
    <property type="project" value="TreeGrafter"/>
</dbReference>
<gene>
    <name evidence="2" type="ORF">HNQ92_005128</name>
</gene>
<dbReference type="Pfam" id="PF01370">
    <property type="entry name" value="Epimerase"/>
    <property type="match status" value="1"/>
</dbReference>
<dbReference type="EMBL" id="JACHGF010000012">
    <property type="protein sequence ID" value="MBB5286966.1"/>
    <property type="molecule type" value="Genomic_DNA"/>
</dbReference>
<dbReference type="InterPro" id="IPR001509">
    <property type="entry name" value="Epimerase_deHydtase"/>
</dbReference>
<organism evidence="2 3">
    <name type="scientific">Rhabdobacter roseus</name>
    <dbReference type="NCBI Taxonomy" id="1655419"/>
    <lineage>
        <taxon>Bacteria</taxon>
        <taxon>Pseudomonadati</taxon>
        <taxon>Bacteroidota</taxon>
        <taxon>Cytophagia</taxon>
        <taxon>Cytophagales</taxon>
        <taxon>Cytophagaceae</taxon>
        <taxon>Rhabdobacter</taxon>
    </lineage>
</organism>
<dbReference type="GO" id="GO:0004029">
    <property type="term" value="F:aldehyde dehydrogenase (NAD+) activity"/>
    <property type="evidence" value="ECO:0007669"/>
    <property type="project" value="TreeGrafter"/>
</dbReference>
<dbReference type="RefSeq" id="WP_184178598.1">
    <property type="nucleotide sequence ID" value="NZ_JACHGF010000012.1"/>
</dbReference>
<dbReference type="InterPro" id="IPR051783">
    <property type="entry name" value="NAD(P)-dependent_oxidoreduct"/>
</dbReference>
<comment type="caution">
    <text evidence="2">The sequence shown here is derived from an EMBL/GenBank/DDBJ whole genome shotgun (WGS) entry which is preliminary data.</text>
</comment>
<accession>A0A840TRK4</accession>